<feature type="signal peptide" evidence="3">
    <location>
        <begin position="1"/>
        <end position="15"/>
    </location>
</feature>
<sequence>MGGILLLFQISFIRSLRKITLLDPWIYNGRIFIYGRIFLVIYSGEVHAVEGISKSLSIEQVIWAPLAEGFSQYLVFVGWSSETRKLGIKYCYNRPCALYAVRAPFCESKANELQSNSNVNEDSTVVNLTQKH</sequence>
<dbReference type="PaxDb" id="29760-VIT_10s0003g05520.t01"/>
<reference evidence="6" key="1">
    <citation type="journal article" date="2007" name="Nature">
        <title>The grapevine genome sequence suggests ancestral hexaploidization in major angiosperm phyla.</title>
        <authorList>
            <consortium name="The French-Italian Public Consortium for Grapevine Genome Characterization."/>
            <person name="Jaillon O."/>
            <person name="Aury J.-M."/>
            <person name="Noel B."/>
            <person name="Policriti A."/>
            <person name="Clepet C."/>
            <person name="Casagrande A."/>
            <person name="Choisne N."/>
            <person name="Aubourg S."/>
            <person name="Vitulo N."/>
            <person name="Jubin C."/>
            <person name="Vezzi A."/>
            <person name="Legeai F."/>
            <person name="Hugueney P."/>
            <person name="Dasilva C."/>
            <person name="Horner D."/>
            <person name="Mica E."/>
            <person name="Jublot D."/>
            <person name="Poulain J."/>
            <person name="Bruyere C."/>
            <person name="Billault A."/>
            <person name="Segurens B."/>
            <person name="Gouyvenoux M."/>
            <person name="Ugarte E."/>
            <person name="Cattonaro F."/>
            <person name="Anthouard V."/>
            <person name="Vico V."/>
            <person name="Del Fabbro C."/>
            <person name="Alaux M."/>
            <person name="Di Gaspero G."/>
            <person name="Dumas V."/>
            <person name="Felice N."/>
            <person name="Paillard S."/>
            <person name="Juman I."/>
            <person name="Moroldo M."/>
            <person name="Scalabrin S."/>
            <person name="Canaguier A."/>
            <person name="Le Clainche I."/>
            <person name="Malacrida G."/>
            <person name="Durand E."/>
            <person name="Pesole G."/>
            <person name="Laucou V."/>
            <person name="Chatelet P."/>
            <person name="Merdinoglu D."/>
            <person name="Delledonne M."/>
            <person name="Pezzotti M."/>
            <person name="Lecharny A."/>
            <person name="Scarpelli C."/>
            <person name="Artiguenave F."/>
            <person name="Pe M.E."/>
            <person name="Valle G."/>
            <person name="Morgante M."/>
            <person name="Caboche M."/>
            <person name="Adam-Blondon A.-F."/>
            <person name="Weissenbach J."/>
            <person name="Quetier F."/>
            <person name="Wincker P."/>
        </authorList>
    </citation>
    <scope>NUCLEOTIDE SEQUENCE [LARGE SCALE GENOMIC DNA]</scope>
    <source>
        <strain evidence="6">cv. Pinot noir / PN40024</strain>
    </source>
</reference>
<evidence type="ECO:0000256" key="2">
    <source>
        <dbReference type="ARBA" id="ARBA00022801"/>
    </source>
</evidence>
<evidence type="ECO:0000259" key="4">
    <source>
        <dbReference type="Pfam" id="PF19283"/>
    </source>
</evidence>
<protein>
    <recommendedName>
        <fullName evidence="4">Acylamino-acid-releasing enzyme N-terminal domain-containing protein</fullName>
    </recommendedName>
</protein>
<dbReference type="OrthoDB" id="416344at2759"/>
<dbReference type="GO" id="GO:0016787">
    <property type="term" value="F:hydrolase activity"/>
    <property type="evidence" value="ECO:0007669"/>
    <property type="project" value="UniProtKB-KW"/>
</dbReference>
<evidence type="ECO:0000313" key="5">
    <source>
        <dbReference type="EMBL" id="CBI31071.3"/>
    </source>
</evidence>
<dbReference type="AlphaFoldDB" id="D7TKP9"/>
<dbReference type="Proteomes" id="UP000009183">
    <property type="component" value="Chromosome 10"/>
</dbReference>
<dbReference type="PANTHER" id="PTHR42776:SF4">
    <property type="entry name" value="ACYLAMINO-ACID-RELEASING ENZYME"/>
    <property type="match status" value="1"/>
</dbReference>
<keyword evidence="3" id="KW-0732">Signal</keyword>
<keyword evidence="6" id="KW-1185">Reference proteome</keyword>
<dbReference type="eggNOG" id="KOG2100">
    <property type="taxonomic scope" value="Eukaryota"/>
</dbReference>
<dbReference type="InParanoid" id="D7TKP9"/>
<comment type="similarity">
    <text evidence="1">Belongs to the peptidase S9C family.</text>
</comment>
<proteinExistence type="inferred from homology"/>
<accession>D7TKP9</accession>
<dbReference type="InterPro" id="IPR045550">
    <property type="entry name" value="AARE_N"/>
</dbReference>
<dbReference type="PANTHER" id="PTHR42776">
    <property type="entry name" value="SERINE PEPTIDASE S9 FAMILY MEMBER"/>
    <property type="match status" value="1"/>
</dbReference>
<feature type="domain" description="Acylamino-acid-releasing enzyme N-terminal" evidence="4">
    <location>
        <begin position="39"/>
        <end position="131"/>
    </location>
</feature>
<keyword evidence="2" id="KW-0378">Hydrolase</keyword>
<feature type="chain" id="PRO_5012180984" description="Acylamino-acid-releasing enzyme N-terminal domain-containing protein" evidence="3">
    <location>
        <begin position="16"/>
        <end position="132"/>
    </location>
</feature>
<evidence type="ECO:0000256" key="1">
    <source>
        <dbReference type="ARBA" id="ARBA00010040"/>
    </source>
</evidence>
<gene>
    <name evidence="5" type="ordered locus">VIT_10s0003g05520</name>
</gene>
<organism evidence="5 6">
    <name type="scientific">Vitis vinifera</name>
    <name type="common">Grape</name>
    <dbReference type="NCBI Taxonomy" id="29760"/>
    <lineage>
        <taxon>Eukaryota</taxon>
        <taxon>Viridiplantae</taxon>
        <taxon>Streptophyta</taxon>
        <taxon>Embryophyta</taxon>
        <taxon>Tracheophyta</taxon>
        <taxon>Spermatophyta</taxon>
        <taxon>Magnoliopsida</taxon>
        <taxon>eudicotyledons</taxon>
        <taxon>Gunneridae</taxon>
        <taxon>Pentapetalae</taxon>
        <taxon>rosids</taxon>
        <taxon>Vitales</taxon>
        <taxon>Vitaceae</taxon>
        <taxon>Viteae</taxon>
        <taxon>Vitis</taxon>
    </lineage>
</organism>
<name>D7TKP9_VITVI</name>
<dbReference type="Pfam" id="PF19283">
    <property type="entry name" value="APEH_N"/>
    <property type="match status" value="1"/>
</dbReference>
<dbReference type="HOGENOM" id="CLU_1920905_0_0_1"/>
<evidence type="ECO:0000256" key="3">
    <source>
        <dbReference type="SAM" id="SignalP"/>
    </source>
</evidence>
<evidence type="ECO:0000313" key="6">
    <source>
        <dbReference type="Proteomes" id="UP000009183"/>
    </source>
</evidence>
<dbReference type="STRING" id="29760.D7TKP9"/>
<dbReference type="EMBL" id="FN595992">
    <property type="protein sequence ID" value="CBI31071.3"/>
    <property type="molecule type" value="Genomic_DNA"/>
</dbReference>